<protein>
    <submittedName>
        <fullName evidence="1">Uncharacterized protein</fullName>
    </submittedName>
</protein>
<organism evidence="1">
    <name type="scientific">uncultured Caudovirales phage</name>
    <dbReference type="NCBI Taxonomy" id="2100421"/>
    <lineage>
        <taxon>Viruses</taxon>
        <taxon>Duplodnaviria</taxon>
        <taxon>Heunggongvirae</taxon>
        <taxon>Uroviricota</taxon>
        <taxon>Caudoviricetes</taxon>
        <taxon>Peduoviridae</taxon>
        <taxon>Maltschvirus</taxon>
        <taxon>Maltschvirus maltsch</taxon>
    </lineage>
</organism>
<sequence>MKLELTIPTTLNEIKLTQYQAFLKVAKENEDGEFLQQKMVQMFCGIDLKDVAQIRYSDVNEITNSLGTMFTKEHKFIPTFKMGGVEFGFIPNLDKISLGEYRDLDTYITDWDNMHKAMAVLYRPIKAKIKNKYEIEDYNGSITYSEVMKHAPLDVVLGSQVFFYNLSKELMNSTLNYLDKNQEVQTILQQRNLEQNGDGIARSMVSLKETLEDLNKLPNFFYTNAL</sequence>
<evidence type="ECO:0000313" key="1">
    <source>
        <dbReference type="EMBL" id="CAB5223897.1"/>
    </source>
</evidence>
<proteinExistence type="predicted"/>
<reference evidence="1" key="1">
    <citation type="submission" date="2020-05" db="EMBL/GenBank/DDBJ databases">
        <authorList>
            <person name="Chiriac C."/>
            <person name="Salcher M."/>
            <person name="Ghai R."/>
            <person name="Kavagutti S V."/>
        </authorList>
    </citation>
    <scope>NUCLEOTIDE SEQUENCE</scope>
</reference>
<name>A0A6J7X0K8_9CAUD</name>
<dbReference type="EMBL" id="LR798324">
    <property type="protein sequence ID" value="CAB5223897.1"/>
    <property type="molecule type" value="Genomic_DNA"/>
</dbReference>
<accession>A0A6J7X0K8</accession>
<gene>
    <name evidence="1" type="ORF">UFOVP388_34</name>
</gene>